<feature type="region of interest" description="Disordered" evidence="1">
    <location>
        <begin position="159"/>
        <end position="317"/>
    </location>
</feature>
<name>A0AAD9UJ96_RIDPI</name>
<reference evidence="2" key="1">
    <citation type="journal article" date="2023" name="Mol. Biol. Evol.">
        <title>Third-Generation Sequencing Reveals the Adaptive Role of the Epigenome in Three Deep-Sea Polychaetes.</title>
        <authorList>
            <person name="Perez M."/>
            <person name="Aroh O."/>
            <person name="Sun Y."/>
            <person name="Lan Y."/>
            <person name="Juniper S.K."/>
            <person name="Young C.R."/>
            <person name="Angers B."/>
            <person name="Qian P.Y."/>
        </authorList>
    </citation>
    <scope>NUCLEOTIDE SEQUENCE</scope>
    <source>
        <strain evidence="2">R07B-5</strain>
    </source>
</reference>
<protein>
    <submittedName>
        <fullName evidence="2">Uncharacterized protein</fullName>
    </submittedName>
</protein>
<dbReference type="Proteomes" id="UP001209878">
    <property type="component" value="Unassembled WGS sequence"/>
</dbReference>
<feature type="compositionally biased region" description="Polar residues" evidence="1">
    <location>
        <begin position="1"/>
        <end position="17"/>
    </location>
</feature>
<feature type="compositionally biased region" description="Basic and acidic residues" evidence="1">
    <location>
        <begin position="213"/>
        <end position="224"/>
    </location>
</feature>
<evidence type="ECO:0000313" key="2">
    <source>
        <dbReference type="EMBL" id="KAK2191603.1"/>
    </source>
</evidence>
<feature type="compositionally biased region" description="Pro residues" evidence="1">
    <location>
        <begin position="44"/>
        <end position="58"/>
    </location>
</feature>
<dbReference type="EMBL" id="JAODUO010000049">
    <property type="protein sequence ID" value="KAK2191603.1"/>
    <property type="molecule type" value="Genomic_DNA"/>
</dbReference>
<evidence type="ECO:0000256" key="1">
    <source>
        <dbReference type="SAM" id="MobiDB-lite"/>
    </source>
</evidence>
<sequence>MQQTQENSPSPSELTQQPDDDLPSAPSYYELYVARSAPSAVAPPRSPSPPAPPSPLAPLSPQAERGHIVIRRPVGHSPEGAVQQVQATRVQPAVRYSGAITPPLPSAWSAPPLPSPRRDTTPTFPLPTPARDIVTDTVPECFAAAPECSADICVKNSTFQSGDTCTTRSISPTVPPATETTDDKMPAGGLDNESRQPSTKKHSMRSQIGCSRFGERKTDDDRNSSDNTKAHRRVSPEISSTVDETESEEASFTMRAAKDDHTPSAGVKRKKSVRELLSQFEKGKKAEDRQTAQKAEPKPCETVHETDDQQRAPVVLVRPSGNVRANVDWSSVRVIDATRSCRDDDSRFAGEKTGRPSSPPQCARRSSLSFQQRFKQFESQESSSTSSRQLGDVASVASPRASAEKEIGSVVGPGQSKNVTEPPSCVERRVDTPPVNVVRPEPAPRSCRVADHWKKPNSNIARDVAKKSDSSVMEEELIVYKPTLCSSEPARRPQPRSRDSINATENSGSLAKSRSQVAPVSTEVRPPGQKTIIIEEKKKASESKRVSLLTEAERPKTLSERLQLFENGSNVAQREGQDKPGSATEVARKGSKVKDDVSVSVRGLSEKFEQRASLRRSAHAGSTSSQDSDACGSPSGSMPNKRLLVGSVDVAKPCGVAL</sequence>
<feature type="compositionally biased region" description="Polar residues" evidence="1">
    <location>
        <begin position="159"/>
        <end position="172"/>
    </location>
</feature>
<dbReference type="AlphaFoldDB" id="A0AAD9UJ96"/>
<accession>A0AAD9UJ96</accession>
<feature type="region of interest" description="Disordered" evidence="1">
    <location>
        <begin position="482"/>
        <end position="644"/>
    </location>
</feature>
<organism evidence="2 3">
    <name type="scientific">Ridgeia piscesae</name>
    <name type="common">Tubeworm</name>
    <dbReference type="NCBI Taxonomy" id="27915"/>
    <lineage>
        <taxon>Eukaryota</taxon>
        <taxon>Metazoa</taxon>
        <taxon>Spiralia</taxon>
        <taxon>Lophotrochozoa</taxon>
        <taxon>Annelida</taxon>
        <taxon>Polychaeta</taxon>
        <taxon>Sedentaria</taxon>
        <taxon>Canalipalpata</taxon>
        <taxon>Sabellida</taxon>
        <taxon>Siboglinidae</taxon>
        <taxon>Ridgeia</taxon>
    </lineage>
</organism>
<feature type="region of interest" description="Disordered" evidence="1">
    <location>
        <begin position="1"/>
        <end position="131"/>
    </location>
</feature>
<proteinExistence type="predicted"/>
<feature type="compositionally biased region" description="Basic and acidic residues" evidence="1">
    <location>
        <begin position="533"/>
        <end position="559"/>
    </location>
</feature>
<feature type="compositionally biased region" description="Low complexity" evidence="1">
    <location>
        <begin position="33"/>
        <end position="43"/>
    </location>
</feature>
<feature type="region of interest" description="Disordered" evidence="1">
    <location>
        <begin position="334"/>
        <end position="450"/>
    </location>
</feature>
<feature type="compositionally biased region" description="Polar residues" evidence="1">
    <location>
        <begin position="500"/>
        <end position="519"/>
    </location>
</feature>
<evidence type="ECO:0000313" key="3">
    <source>
        <dbReference type="Proteomes" id="UP001209878"/>
    </source>
</evidence>
<feature type="compositionally biased region" description="Basic and acidic residues" evidence="1">
    <location>
        <begin position="586"/>
        <end position="597"/>
    </location>
</feature>
<feature type="compositionally biased region" description="Basic and acidic residues" evidence="1">
    <location>
        <begin position="281"/>
        <end position="310"/>
    </location>
</feature>
<keyword evidence="3" id="KW-1185">Reference proteome</keyword>
<comment type="caution">
    <text evidence="2">The sequence shown here is derived from an EMBL/GenBank/DDBJ whole genome shotgun (WGS) entry which is preliminary data.</text>
</comment>
<gene>
    <name evidence="2" type="ORF">NP493_50g04038</name>
</gene>
<feature type="compositionally biased region" description="Polar residues" evidence="1">
    <location>
        <begin position="620"/>
        <end position="638"/>
    </location>
</feature>
<feature type="compositionally biased region" description="Basic and acidic residues" evidence="1">
    <location>
        <begin position="339"/>
        <end position="354"/>
    </location>
</feature>
<feature type="compositionally biased region" description="Low complexity" evidence="1">
    <location>
        <begin position="369"/>
        <end position="389"/>
    </location>
</feature>